<feature type="compositionally biased region" description="Basic and acidic residues" evidence="1">
    <location>
        <begin position="171"/>
        <end position="205"/>
    </location>
</feature>
<proteinExistence type="predicted"/>
<reference evidence="3" key="2">
    <citation type="submission" date="2016-04" db="UniProtKB">
        <authorList>
            <consortium name="WormBaseParasite"/>
        </authorList>
    </citation>
    <scope>IDENTIFICATION</scope>
</reference>
<dbReference type="AlphaFoldDB" id="A0A158PB97"/>
<accession>A0A158PB97</accession>
<dbReference type="WBParaSite" id="ACAC_0001064401-mRNA-1">
    <property type="protein sequence ID" value="ACAC_0001064401-mRNA-1"/>
    <property type="gene ID" value="ACAC_0001064401"/>
</dbReference>
<organism evidence="2 3">
    <name type="scientific">Angiostrongylus cantonensis</name>
    <name type="common">Rat lungworm</name>
    <dbReference type="NCBI Taxonomy" id="6313"/>
    <lineage>
        <taxon>Eukaryota</taxon>
        <taxon>Metazoa</taxon>
        <taxon>Ecdysozoa</taxon>
        <taxon>Nematoda</taxon>
        <taxon>Chromadorea</taxon>
        <taxon>Rhabditida</taxon>
        <taxon>Rhabditina</taxon>
        <taxon>Rhabditomorpha</taxon>
        <taxon>Strongyloidea</taxon>
        <taxon>Metastrongylidae</taxon>
        <taxon>Angiostrongylus</taxon>
    </lineage>
</organism>
<sequence>MASSRGKERLKERQNSARYFVFGSSTPRDLSHMNKIPPKFRSYDAKLRVHREGPELKEYMEKARSLTRNDSAETRHWAFGSSTPRDLAHMTAISTAQRVYDAKSPKKSTTSPEFTTPVRKRSTTAPQPIHRVAAPSRPKPFEEDAASEPDFVQDREELLSELRKKKVTMTSDKKKVDKKTNGKGSRDTSKTRAEPKKTKIDETPRFTHAPELPAEVRTTERIPQNLHEEESVTVRGNTTRGLNDQIIVSELTEERKDKEIVLDKDGEQKLDKNVEDKAKDILKKVEDVSANTTANIKDFAKDMKAAVEDIVAQKESITKEVEKVLDNTNDVAMKKADPLISGASDLVTRIDSTLSGDVSKTENAVKSAQPENLEELKGENNSSHEAKESTQLIISDMSTKT</sequence>
<name>A0A158PB97_ANGCA</name>
<dbReference type="Proteomes" id="UP000035642">
    <property type="component" value="Unassembled WGS sequence"/>
</dbReference>
<evidence type="ECO:0000256" key="1">
    <source>
        <dbReference type="SAM" id="MobiDB-lite"/>
    </source>
</evidence>
<keyword evidence="2" id="KW-1185">Reference proteome</keyword>
<feature type="compositionally biased region" description="Polar residues" evidence="1">
    <location>
        <begin position="357"/>
        <end position="370"/>
    </location>
</feature>
<evidence type="ECO:0000313" key="2">
    <source>
        <dbReference type="Proteomes" id="UP000035642"/>
    </source>
</evidence>
<protein>
    <submittedName>
        <fullName evidence="3">TPX2 domain-containing protein</fullName>
    </submittedName>
</protein>
<feature type="compositionally biased region" description="Basic and acidic residues" evidence="1">
    <location>
        <begin position="152"/>
        <end position="162"/>
    </location>
</feature>
<feature type="region of interest" description="Disordered" evidence="1">
    <location>
        <begin position="97"/>
        <end position="238"/>
    </location>
</feature>
<feature type="compositionally biased region" description="Polar residues" evidence="1">
    <location>
        <begin position="389"/>
        <end position="401"/>
    </location>
</feature>
<evidence type="ECO:0000313" key="3">
    <source>
        <dbReference type="WBParaSite" id="ACAC_0001064401-mRNA-1"/>
    </source>
</evidence>
<feature type="region of interest" description="Disordered" evidence="1">
    <location>
        <begin position="357"/>
        <end position="401"/>
    </location>
</feature>
<reference evidence="2" key="1">
    <citation type="submission" date="2012-09" db="EMBL/GenBank/DDBJ databases">
        <authorList>
            <person name="Martin A.A."/>
        </authorList>
    </citation>
    <scope>NUCLEOTIDE SEQUENCE</scope>
</reference>
<feature type="compositionally biased region" description="Basic and acidic residues" evidence="1">
    <location>
        <begin position="374"/>
        <end position="388"/>
    </location>
</feature>